<keyword evidence="2" id="KW-1185">Reference proteome</keyword>
<sequence length="60" mass="6666">MAVTLKTLTGEEIPTEHRRPDLEALIVVQSHDGSLHYLESDEEAANLVVDLHKEDQEEGG</sequence>
<evidence type="ECO:0000313" key="1">
    <source>
        <dbReference type="EMBL" id="MCI8210826.1"/>
    </source>
</evidence>
<comment type="caution">
    <text evidence="1">The sequence shown here is derived from an EMBL/GenBank/DDBJ whole genome shotgun (WGS) entry which is preliminary data.</text>
</comment>
<organism evidence="1 2">
    <name type="scientific">Pseudomonas maioricensis</name>
    <dbReference type="NCBI Taxonomy" id="1766623"/>
    <lineage>
        <taxon>Bacteria</taxon>
        <taxon>Pseudomonadati</taxon>
        <taxon>Pseudomonadota</taxon>
        <taxon>Gammaproteobacteria</taxon>
        <taxon>Pseudomonadales</taxon>
        <taxon>Pseudomonadaceae</taxon>
        <taxon>Pseudomonas</taxon>
    </lineage>
</organism>
<evidence type="ECO:0000313" key="2">
    <source>
        <dbReference type="Proteomes" id="UP001320513"/>
    </source>
</evidence>
<reference evidence="1 2" key="1">
    <citation type="submission" date="2015-12" db="EMBL/GenBank/DDBJ databases">
        <title>Phylogenomics in the description of a new species in the Pseudomonas syringae group.</title>
        <authorList>
            <person name="Busquets A."/>
            <person name="Gomila M."/>
            <person name="Beiki F."/>
            <person name="Rahimian H."/>
            <person name="Mulet M."/>
            <person name="Sanchez D."/>
            <person name="Garcia-Valdes E."/>
            <person name="Lalucat J."/>
        </authorList>
    </citation>
    <scope>NUCLEOTIDE SEQUENCE [LARGE SCALE GENOMIC DNA]</scope>
    <source>
        <strain evidence="1 2">S25</strain>
    </source>
</reference>
<protein>
    <submittedName>
        <fullName evidence="1">Uncharacterized protein</fullName>
    </submittedName>
</protein>
<dbReference type="RefSeq" id="WP_243247039.1">
    <property type="nucleotide sequence ID" value="NZ_LOHG01000008.1"/>
</dbReference>
<gene>
    <name evidence="1" type="ORF">AUC61_14920</name>
</gene>
<name>A0ABS9ZL30_9PSED</name>
<proteinExistence type="predicted"/>
<dbReference type="EMBL" id="LOHG01000008">
    <property type="protein sequence ID" value="MCI8210826.1"/>
    <property type="molecule type" value="Genomic_DNA"/>
</dbReference>
<dbReference type="Proteomes" id="UP001320513">
    <property type="component" value="Unassembled WGS sequence"/>
</dbReference>
<accession>A0ABS9ZL30</accession>